<dbReference type="RefSeq" id="WP_306036900.1">
    <property type="nucleotide sequence ID" value="NZ_CP132302.1"/>
</dbReference>
<feature type="region of interest" description="Disordered" evidence="2">
    <location>
        <begin position="819"/>
        <end position="846"/>
    </location>
</feature>
<dbReference type="PANTHER" id="PTHR43628:SF1">
    <property type="entry name" value="CHITIN SYNTHASE REGULATORY FACTOR 2-RELATED"/>
    <property type="match status" value="1"/>
</dbReference>
<organism evidence="4 5">
    <name type="scientific">Shinella sumterensis</name>
    <dbReference type="NCBI Taxonomy" id="1967501"/>
    <lineage>
        <taxon>Bacteria</taxon>
        <taxon>Pseudomonadati</taxon>
        <taxon>Pseudomonadota</taxon>
        <taxon>Alphaproteobacteria</taxon>
        <taxon>Hyphomicrobiales</taxon>
        <taxon>Rhizobiaceae</taxon>
        <taxon>Shinella</taxon>
    </lineage>
</organism>
<feature type="compositionally biased region" description="Basic and acidic residues" evidence="2">
    <location>
        <begin position="830"/>
        <end position="840"/>
    </location>
</feature>
<sequence>MNGSRNPQRHGERSSLDALNRTIEGLEARIEGLMGGRDPRGRAEERYAPERYTPRAEQSRYEPQRNLPLRDDPVSEILQRQRAIDDTRERAVQRVERRPLSNDHHAAAQQAQAAYGSHSVAAPARGDNSVEDIAKALVSLRQDLKKDIADGLEREMHTLRSEIRGIRQMAEGRGNTDDLRAELQRLATGINQLGRQSGHTDGLRVEFDELRSVLDGLAREDSVRRMEDRWNGVEQKLSVFDQARDDELVALAYRLDELKNQISAMSATPAIRALEDKIEMIADAVDGLGRRVEPDGGRFVTAVSSQFEGLDARLDEITRAIAAAGRMQQGASADTGMMQRLEGRIADLAGQLDMIARRPAPAQEQGLGLRLEALASRIEELSNERTALRLEERIEELSRMLEQSQQVTPLVGGDELAYYLSDISRKIDALDQGSVNGELAERLDTLARRIDRLDTPVGSPFQEDRFSEIEGRLTAIADRLDATRTAPASDHEALRGLEAQIAHLSTLIGTPSAPAAFGGVPSDVESRLATIEDYMATNDEYIVEAARQAAEAVMEAYRHAGPAVAGNTDMDAIAGLASDLRALEELTRSSEDRTARTFDALHETLVQIAGRLEDFDAPRESFGRREPAVMPRAEMPAMETAHAESLGVHDYPFDDDGFGTQQRRNAPVDDHEESRFPEIAVEHIPAPEREVQHDALASAAEADLSDDGAKDEQPRDEQPRGLLAGLKRRLSPGRKEPAVRPVERQHIEPTPSLDAADELAPEVANELLEPGSGTPDVRRILERVRAGQASGGRSSAATETDKADYIAAARRAARLAAEESDAMSRVAPAKKGEKPAKDAKPASGSAFARHRRPILLAVGAALLAIMSYPLVNTLVRGDSAPVVIEQTAVSGENTTPAATETGEAATANAGTAPVAGEKAVTDPAPAERNIAGTGTADGTTPMSAATQGADMLTTPSVTEDADTAGFEPVTTPEAAPLAGQDNVNATQEAAPVDQTQTAAIVVPEAITPASLATAAKGGDPLALFEIGARYTDGRGVAVDLKEAARWYELAAARGFAPAEYRLANLYEKGQGVERDLEHARKLYEVAANKGNASAMHNLAVLLATGIGNAAPDFDGAAKWFQKASELGVRDSQFNLAILYARGNGVKQDLEESYKWFAIAARDGDRDAAGKRDEVANAMRPEQLTSAKAKVELWKPQPLDEKANSAELPDEWAGAAVKTASVDMKKAIRNIQAILNNNGFNAGTPDGEMGNKTVAAIKAFQKSVGQKQTGEIDDALVTELLKRNKQPG</sequence>
<dbReference type="InterPro" id="IPR002477">
    <property type="entry name" value="Peptidoglycan-bd-like"/>
</dbReference>
<feature type="compositionally biased region" description="Basic and acidic residues" evidence="2">
    <location>
        <begin position="37"/>
        <end position="73"/>
    </location>
</feature>
<dbReference type="InterPro" id="IPR036365">
    <property type="entry name" value="PGBD-like_sf"/>
</dbReference>
<dbReference type="Gene3D" id="1.25.40.10">
    <property type="entry name" value="Tetratricopeptide repeat domain"/>
    <property type="match status" value="1"/>
</dbReference>
<evidence type="ECO:0000313" key="5">
    <source>
        <dbReference type="Proteomes" id="UP001234585"/>
    </source>
</evidence>
<dbReference type="EMBL" id="CP132302">
    <property type="protein sequence ID" value="WLR96620.1"/>
    <property type="molecule type" value="Genomic_DNA"/>
</dbReference>
<feature type="compositionally biased region" description="Polar residues" evidence="2">
    <location>
        <begin position="936"/>
        <end position="945"/>
    </location>
</feature>
<dbReference type="Pfam" id="PF01471">
    <property type="entry name" value="PG_binding_1"/>
    <property type="match status" value="1"/>
</dbReference>
<feature type="compositionally biased region" description="Low complexity" evidence="2">
    <location>
        <begin position="891"/>
        <end position="913"/>
    </location>
</feature>
<dbReference type="Gene3D" id="1.10.101.10">
    <property type="entry name" value="PGBD-like superfamily/PGBD"/>
    <property type="match status" value="1"/>
</dbReference>
<dbReference type="Proteomes" id="UP001234585">
    <property type="component" value="Chromosome"/>
</dbReference>
<reference evidence="4 5" key="1">
    <citation type="submission" date="2023-08" db="EMBL/GenBank/DDBJ databases">
        <title>Pathogen: clinical or host-associated sample.</title>
        <authorList>
            <person name="Hergert J."/>
            <person name="Casey R."/>
            <person name="Wagner J."/>
            <person name="Young E.L."/>
            <person name="Oakeson K.F."/>
        </authorList>
    </citation>
    <scope>NUCLEOTIDE SEQUENCE [LARGE SCALE GENOMIC DNA]</scope>
    <source>
        <strain evidence="4 5">1760953</strain>
    </source>
</reference>
<feature type="compositionally biased region" description="Basic and acidic residues" evidence="2">
    <location>
        <begin position="733"/>
        <end position="747"/>
    </location>
</feature>
<feature type="region of interest" description="Disordered" evidence="2">
    <location>
        <begin position="699"/>
        <end position="756"/>
    </location>
</feature>
<dbReference type="Pfam" id="PF08238">
    <property type="entry name" value="Sel1"/>
    <property type="match status" value="4"/>
</dbReference>
<feature type="compositionally biased region" description="Basic and acidic residues" evidence="2">
    <location>
        <begin position="707"/>
        <end position="719"/>
    </location>
</feature>
<evidence type="ECO:0000256" key="1">
    <source>
        <dbReference type="SAM" id="Coils"/>
    </source>
</evidence>
<dbReference type="PANTHER" id="PTHR43628">
    <property type="entry name" value="ACTIVATOR OF C KINASE PROTEIN 1-RELATED"/>
    <property type="match status" value="1"/>
</dbReference>
<dbReference type="SMART" id="SM00671">
    <property type="entry name" value="SEL1"/>
    <property type="match status" value="4"/>
</dbReference>
<dbReference type="InterPro" id="IPR036366">
    <property type="entry name" value="PGBDSf"/>
</dbReference>
<gene>
    <name evidence="4" type="ORF">Q9313_13010</name>
</gene>
<name>A0AA50CIM4_9HYPH</name>
<feature type="region of interest" description="Disordered" evidence="2">
    <location>
        <begin position="649"/>
        <end position="673"/>
    </location>
</feature>
<evidence type="ECO:0000313" key="4">
    <source>
        <dbReference type="EMBL" id="WLR96620.1"/>
    </source>
</evidence>
<evidence type="ECO:0000259" key="3">
    <source>
        <dbReference type="Pfam" id="PF01471"/>
    </source>
</evidence>
<dbReference type="InterPro" id="IPR011990">
    <property type="entry name" value="TPR-like_helical_dom_sf"/>
</dbReference>
<feature type="region of interest" description="Disordered" evidence="2">
    <location>
        <begin position="1"/>
        <end position="20"/>
    </location>
</feature>
<dbReference type="InterPro" id="IPR006597">
    <property type="entry name" value="Sel1-like"/>
</dbReference>
<accession>A0AA50CIM4</accession>
<evidence type="ECO:0000256" key="2">
    <source>
        <dbReference type="SAM" id="MobiDB-lite"/>
    </source>
</evidence>
<feature type="compositionally biased region" description="Basic and acidic residues" evidence="2">
    <location>
        <begin position="96"/>
        <end position="106"/>
    </location>
</feature>
<feature type="coiled-coil region" evidence="1">
    <location>
        <begin position="338"/>
        <end position="407"/>
    </location>
</feature>
<feature type="region of interest" description="Disordered" evidence="2">
    <location>
        <begin position="891"/>
        <end position="945"/>
    </location>
</feature>
<feature type="domain" description="Peptidoglycan binding-like" evidence="3">
    <location>
        <begin position="1226"/>
        <end position="1277"/>
    </location>
</feature>
<feature type="region of interest" description="Disordered" evidence="2">
    <location>
        <begin position="30"/>
        <end position="73"/>
    </location>
</feature>
<dbReference type="SUPFAM" id="SSF47090">
    <property type="entry name" value="PGBD-like"/>
    <property type="match status" value="1"/>
</dbReference>
<keyword evidence="1" id="KW-0175">Coiled coil</keyword>
<dbReference type="InterPro" id="IPR052945">
    <property type="entry name" value="Mitotic_Regulator"/>
</dbReference>
<proteinExistence type="predicted"/>
<dbReference type="SUPFAM" id="SSF81901">
    <property type="entry name" value="HCP-like"/>
    <property type="match status" value="1"/>
</dbReference>
<protein>
    <submittedName>
        <fullName evidence="4">Peptidoglycan-binding protein</fullName>
    </submittedName>
</protein>
<keyword evidence="5" id="KW-1185">Reference proteome</keyword>
<feature type="region of interest" description="Disordered" evidence="2">
    <location>
        <begin position="96"/>
        <end position="124"/>
    </location>
</feature>